<organism evidence="13 14">
    <name type="scientific">Smittium culicis</name>
    <dbReference type="NCBI Taxonomy" id="133412"/>
    <lineage>
        <taxon>Eukaryota</taxon>
        <taxon>Fungi</taxon>
        <taxon>Fungi incertae sedis</taxon>
        <taxon>Zoopagomycota</taxon>
        <taxon>Kickxellomycotina</taxon>
        <taxon>Harpellomycetes</taxon>
        <taxon>Harpellales</taxon>
        <taxon>Legeriomycetaceae</taxon>
        <taxon>Smittium</taxon>
    </lineage>
</organism>
<evidence type="ECO:0000313" key="13">
    <source>
        <dbReference type="EMBL" id="OMJ22072.1"/>
    </source>
</evidence>
<feature type="region of interest" description="Disordered" evidence="11">
    <location>
        <begin position="251"/>
        <end position="308"/>
    </location>
</feature>
<feature type="region of interest" description="Disordered" evidence="11">
    <location>
        <begin position="120"/>
        <end position="148"/>
    </location>
</feature>
<feature type="region of interest" description="Disordered" evidence="11">
    <location>
        <begin position="324"/>
        <end position="346"/>
    </location>
</feature>
<keyword evidence="9 12" id="KW-0472">Membrane</keyword>
<feature type="region of interest" description="Disordered" evidence="11">
    <location>
        <begin position="196"/>
        <end position="218"/>
    </location>
</feature>
<evidence type="ECO:0000256" key="8">
    <source>
        <dbReference type="ARBA" id="ARBA00023128"/>
    </source>
</evidence>
<comment type="caution">
    <text evidence="13">The sequence shown here is derived from an EMBL/GenBank/DDBJ whole genome shotgun (WGS) entry which is preliminary data.</text>
</comment>
<dbReference type="GO" id="GO:0007007">
    <property type="term" value="P:inner mitochondrial membrane organization"/>
    <property type="evidence" value="ECO:0007669"/>
    <property type="project" value="TreeGrafter"/>
</dbReference>
<feature type="compositionally biased region" description="Basic and acidic residues" evidence="11">
    <location>
        <begin position="436"/>
        <end position="445"/>
    </location>
</feature>
<keyword evidence="8" id="KW-0496">Mitochondrion</keyword>
<evidence type="ECO:0000256" key="12">
    <source>
        <dbReference type="SAM" id="Phobius"/>
    </source>
</evidence>
<dbReference type="InterPro" id="IPR008839">
    <property type="entry name" value="MDM33_fungi"/>
</dbReference>
<protein>
    <submittedName>
        <fullName evidence="13">Sensitive to high expression protein 9-like protein, mitochondrial</fullName>
    </submittedName>
</protein>
<evidence type="ECO:0000256" key="6">
    <source>
        <dbReference type="ARBA" id="ARBA00022989"/>
    </source>
</evidence>
<keyword evidence="7" id="KW-0175">Coiled coil</keyword>
<evidence type="ECO:0000313" key="14">
    <source>
        <dbReference type="Proteomes" id="UP000187429"/>
    </source>
</evidence>
<keyword evidence="14" id="KW-1185">Reference proteome</keyword>
<feature type="transmembrane region" description="Helical" evidence="12">
    <location>
        <begin position="985"/>
        <end position="1006"/>
    </location>
</feature>
<gene>
    <name evidence="13" type="ORF">AYI69_g5548</name>
</gene>
<feature type="compositionally biased region" description="Polar residues" evidence="11">
    <location>
        <begin position="398"/>
        <end position="419"/>
    </location>
</feature>
<feature type="compositionally biased region" description="Basic and acidic residues" evidence="11">
    <location>
        <begin position="453"/>
        <end position="462"/>
    </location>
</feature>
<evidence type="ECO:0000256" key="10">
    <source>
        <dbReference type="ARBA" id="ARBA00024807"/>
    </source>
</evidence>
<evidence type="ECO:0000256" key="7">
    <source>
        <dbReference type="ARBA" id="ARBA00023054"/>
    </source>
</evidence>
<dbReference type="PANTHER" id="PTHR31961">
    <property type="entry name" value="SENSITIVE TO HIGH EXPRESSION PROTEIN 9, MITOCHONDRIAL"/>
    <property type="match status" value="1"/>
</dbReference>
<dbReference type="AlphaFoldDB" id="A0A1R1Y527"/>
<evidence type="ECO:0000256" key="2">
    <source>
        <dbReference type="ARBA" id="ARBA00007472"/>
    </source>
</evidence>
<feature type="transmembrane region" description="Helical" evidence="12">
    <location>
        <begin position="815"/>
        <end position="835"/>
    </location>
</feature>
<evidence type="ECO:0000256" key="11">
    <source>
        <dbReference type="SAM" id="MobiDB-lite"/>
    </source>
</evidence>
<evidence type="ECO:0000256" key="5">
    <source>
        <dbReference type="ARBA" id="ARBA00022946"/>
    </source>
</evidence>
<dbReference type="OrthoDB" id="5595506at2759"/>
<accession>A0A1R1Y527</accession>
<keyword evidence="3 12" id="KW-0812">Transmembrane</keyword>
<evidence type="ECO:0000256" key="9">
    <source>
        <dbReference type="ARBA" id="ARBA00023136"/>
    </source>
</evidence>
<feature type="compositionally biased region" description="Polar residues" evidence="11">
    <location>
        <begin position="120"/>
        <end position="135"/>
    </location>
</feature>
<feature type="compositionally biased region" description="Low complexity" evidence="11">
    <location>
        <begin position="297"/>
        <end position="308"/>
    </location>
</feature>
<keyword evidence="6 12" id="KW-1133">Transmembrane helix</keyword>
<keyword evidence="4" id="KW-0999">Mitochondrion inner membrane</keyword>
<dbReference type="GO" id="GO:0005743">
    <property type="term" value="C:mitochondrial inner membrane"/>
    <property type="evidence" value="ECO:0007669"/>
    <property type="project" value="UniProtKB-SubCell"/>
</dbReference>
<evidence type="ECO:0000256" key="1">
    <source>
        <dbReference type="ARBA" id="ARBA00004273"/>
    </source>
</evidence>
<feature type="compositionally biased region" description="Low complexity" evidence="11">
    <location>
        <begin position="324"/>
        <end position="337"/>
    </location>
</feature>
<comment type="subcellular location">
    <subcellularLocation>
        <location evidence="1">Mitochondrion inner membrane</location>
    </subcellularLocation>
</comment>
<evidence type="ECO:0000256" key="4">
    <source>
        <dbReference type="ARBA" id="ARBA00022792"/>
    </source>
</evidence>
<comment type="function">
    <text evidence="10">Required for the maintenance of the structure of the mitochondrial inner membrane. Involved in mitochondrial morphology. Causes growth arrest when highly overexpressed.</text>
</comment>
<feature type="compositionally biased region" description="Low complexity" evidence="11">
    <location>
        <begin position="383"/>
        <end position="397"/>
    </location>
</feature>
<dbReference type="Proteomes" id="UP000187429">
    <property type="component" value="Unassembled WGS sequence"/>
</dbReference>
<evidence type="ECO:0000256" key="3">
    <source>
        <dbReference type="ARBA" id="ARBA00022692"/>
    </source>
</evidence>
<dbReference type="Pfam" id="PF05546">
    <property type="entry name" value="She9_MDM33"/>
    <property type="match status" value="1"/>
</dbReference>
<sequence length="1010" mass="113074">MSWNLLVSGTPLTKNRNLILLPTNYLFRTNRFTVTSSINKNSAFSPKKSCKLNISSFSTSALIKKDGSDNTNDRPAGNGWFRNIFKSGKKYIDQNVESIQNIEKNISNKDKSSNVERISTINSDPKTSSSANYSLNNPNPNPNPNTNTKIKEEINDDKYGENDSKDHILDSNRTSILVDRGINQTNKLANSDSLYSNNSSIKSDISRKSARSNVSPDYSTISETNISTELDPKKIDFSLGRSMCKKNTDTIINNINNSDRGVSYNPEPFERDFSSQFNHQEKSTPDSSIVHKYHNTSESTSSSFPVSGSRDSLNPSSFFKTIGSSSSFDNSASNNINITPKSKPRKLDPLLANIDISSILENPKIQSQYKHLDNSLSSDYKPSNTSTNVNSSDHSSSLLKYQNTTITSKNSSERSVLNRSQEHKPHFAENSTNFDSDTHVKKSPEIDYNQTDNNEKTKREDGYDLPIHHTFSALDYVQPNKSYNPENQHSISGDTSIQNILNDTISFNKSETTKLENYSNSNNSSHRILENNNLNSLSNSQPKNSAISDSSSKNDSYIFDGYLNDLKTDRKTNKTNTDTKLLPESLSDALSNPFHEDLNTTNNIQNKPQADKNLLSDQFETAQDPISTNPSHDNFAQLSKEISPSKPTPSKKILPSKKQISEKIDYTLKKIDTSKLIKYPNDSLNKVLLYASDVLENLNKMSNLTSEKDFSDARAELINTKKEFDQVSEDRKSSQREINLLLQRKHIWDESDVSRFTSLHKREYNLSRSEIELKSIVKKLELNVEACYDNLVASIQSRYHEEQTWSDKIRMLSSYSTFAVLIVNITFLILAQLVFEPRRRRKIIDGVDSKLGEKILSSGNYQPIDFQPSNNSIDSSLALGNASSQADILQEADLSDKAIHNITGSVLNSSTNVHNNSPISLPEPNDPSVAALALVLSKLDEIIESNIREEKNNINSSSNVHNEPPTKWFQIVIPQIKSSYSPSEVLAYSVEATFLGGCIALLALFVSKSI</sequence>
<comment type="similarity">
    <text evidence="2">Belongs to the SHE9 family.</text>
</comment>
<reference evidence="14" key="1">
    <citation type="submission" date="2017-01" db="EMBL/GenBank/DDBJ databases">
        <authorList>
            <person name="Wang Y."/>
            <person name="White M."/>
            <person name="Kvist S."/>
            <person name="Moncalvo J.-M."/>
        </authorList>
    </citation>
    <scope>NUCLEOTIDE SEQUENCE [LARGE SCALE GENOMIC DNA]</scope>
    <source>
        <strain evidence="14">ID-206-W2</strain>
    </source>
</reference>
<feature type="region of interest" description="Disordered" evidence="11">
    <location>
        <begin position="376"/>
        <end position="463"/>
    </location>
</feature>
<proteinExistence type="inferred from homology"/>
<feature type="compositionally biased region" description="Basic and acidic residues" evidence="11">
    <location>
        <begin position="268"/>
        <end position="284"/>
    </location>
</feature>
<name>A0A1R1Y527_9FUNG</name>
<dbReference type="EMBL" id="LSSM01002342">
    <property type="protein sequence ID" value="OMJ22072.1"/>
    <property type="molecule type" value="Genomic_DNA"/>
</dbReference>
<dbReference type="PANTHER" id="PTHR31961:SF3">
    <property type="entry name" value="SENSITIVE TO HIGH EXPRESSION PROTEIN 9, MITOCHONDRIAL"/>
    <property type="match status" value="1"/>
</dbReference>
<keyword evidence="5" id="KW-0809">Transit peptide</keyword>